<evidence type="ECO:0000259" key="2">
    <source>
        <dbReference type="Pfam" id="PF15463"/>
    </source>
</evidence>
<reference evidence="3" key="2">
    <citation type="submission" date="2023-06" db="EMBL/GenBank/DDBJ databases">
        <authorList>
            <consortium name="Lawrence Berkeley National Laboratory"/>
            <person name="Haridas S."/>
            <person name="Hensen N."/>
            <person name="Bonometti L."/>
            <person name="Westerberg I."/>
            <person name="Brannstrom I.O."/>
            <person name="Guillou S."/>
            <person name="Cros-Aarteil S."/>
            <person name="Calhoun S."/>
            <person name="Kuo A."/>
            <person name="Mondo S."/>
            <person name="Pangilinan J."/>
            <person name="Riley R."/>
            <person name="Labutti K."/>
            <person name="Andreopoulos B."/>
            <person name="Lipzen A."/>
            <person name="Chen C."/>
            <person name="Yanf M."/>
            <person name="Daum C."/>
            <person name="Ng V."/>
            <person name="Clum A."/>
            <person name="Steindorff A."/>
            <person name="Ohm R."/>
            <person name="Martin F."/>
            <person name="Silar P."/>
            <person name="Natvig D."/>
            <person name="Lalanne C."/>
            <person name="Gautier V."/>
            <person name="Ament-Velasquez S.L."/>
            <person name="Kruys A."/>
            <person name="Hutchinson M.I."/>
            <person name="Powell A.J."/>
            <person name="Barry K."/>
            <person name="Miller A.N."/>
            <person name="Grigoriev I.V."/>
            <person name="Debuchy R."/>
            <person name="Gladieux P."/>
            <person name="Thoren M.H."/>
            <person name="Johannesson H."/>
        </authorList>
    </citation>
    <scope>NUCLEOTIDE SEQUENCE</scope>
    <source>
        <strain evidence="3">CBS 955.72</strain>
    </source>
</reference>
<dbReference type="PANTHER" id="PTHR28244:SF3">
    <property type="entry name" value="EXTRACELLULAR MUTANT PROTEIN 11 C-TERMINAL DOMAIN-CONTAINING PROTEIN"/>
    <property type="match status" value="1"/>
</dbReference>
<feature type="compositionally biased region" description="Basic residues" evidence="1">
    <location>
        <begin position="1"/>
        <end position="13"/>
    </location>
</feature>
<sequence length="655" mass="72244">MRHSMMPTAKKKLGGMGGLFMRQTSTGSDGSMGGPGASPRAGVVGLPATPAPVNGIGSPGRTQQLQSQLLQFQRELPQLQPPPEIVTARQDTPAAVGAGAAGVRSIPVPKGSRFANSANANQPATAMSMPPPAQHAQHFHPMQRTRTSASDPARELPRGPHNAWEDSTVGSMFGDTDSRAASDRLRGHPALQGAAHGRHYSDTAYHRAQQAPPQPVRNNHHAQQQQQQQPTHDENLPFVIGENGLLKVIRQPGAQSRPSIADLNMNMNNGVSSGGMLHDQAAAVKMEDVYQDEHQAYDTTPTKLNALRRTKLPHRDAREARRDSFSDRAGGYSSDAQSLGMSPERPGEAGNQIEKVRLEERLQERARRERERERDREQERERDRDRERELHHKRSTVFENLTPVLMDEPTFNDTRAAVMMPSSEGSPRASSEEAGEALQLTPRATRKQSQQLQQQFVPQTTMPGGLNLMGEGPLGRTGSRRLKEAALPTVTGTSKETQSQRKRRHSLDYNDAELHAMSYSDLRAQNFDYDPQVAALQQQQQIVQAAPATAMGSLEDRLAHFKGKIGQDQHEFFTRLPVNEWEDAGDWFLGEFAGVVKRMKVARRAKRALIEGFESEISAREEAVRGKVEGIARTLEDLKHEGVAMMAGKEAELEF</sequence>
<dbReference type="EMBL" id="JAUIQD010000004">
    <property type="protein sequence ID" value="KAK3353636.1"/>
    <property type="molecule type" value="Genomic_DNA"/>
</dbReference>
<feature type="region of interest" description="Disordered" evidence="1">
    <location>
        <begin position="420"/>
        <end position="454"/>
    </location>
</feature>
<dbReference type="GO" id="GO:0001164">
    <property type="term" value="F:RNA polymerase I core promoter sequence-specific DNA binding"/>
    <property type="evidence" value="ECO:0007669"/>
    <property type="project" value="TreeGrafter"/>
</dbReference>
<gene>
    <name evidence="3" type="ORF">B0T25DRAFT_218527</name>
</gene>
<feature type="region of interest" description="Disordered" evidence="1">
    <location>
        <begin position="146"/>
        <end position="236"/>
    </location>
</feature>
<name>A0AAJ0HJ33_9PEZI</name>
<organism evidence="3 4">
    <name type="scientific">Lasiosphaeria hispida</name>
    <dbReference type="NCBI Taxonomy" id="260671"/>
    <lineage>
        <taxon>Eukaryota</taxon>
        <taxon>Fungi</taxon>
        <taxon>Dikarya</taxon>
        <taxon>Ascomycota</taxon>
        <taxon>Pezizomycotina</taxon>
        <taxon>Sordariomycetes</taxon>
        <taxon>Sordariomycetidae</taxon>
        <taxon>Sordariales</taxon>
        <taxon>Lasiosphaeriaceae</taxon>
        <taxon>Lasiosphaeria</taxon>
    </lineage>
</organism>
<feature type="compositionally biased region" description="Basic and acidic residues" evidence="1">
    <location>
        <begin position="176"/>
        <end position="186"/>
    </location>
</feature>
<dbReference type="GO" id="GO:0042790">
    <property type="term" value="P:nucleolar large rRNA transcription by RNA polymerase I"/>
    <property type="evidence" value="ECO:0007669"/>
    <property type="project" value="TreeGrafter"/>
</dbReference>
<feature type="region of interest" description="Disordered" evidence="1">
    <location>
        <begin position="1"/>
        <end position="66"/>
    </location>
</feature>
<reference evidence="3" key="1">
    <citation type="journal article" date="2023" name="Mol. Phylogenet. Evol.">
        <title>Genome-scale phylogeny and comparative genomics of the fungal order Sordariales.</title>
        <authorList>
            <person name="Hensen N."/>
            <person name="Bonometti L."/>
            <person name="Westerberg I."/>
            <person name="Brannstrom I.O."/>
            <person name="Guillou S."/>
            <person name="Cros-Aarteil S."/>
            <person name="Calhoun S."/>
            <person name="Haridas S."/>
            <person name="Kuo A."/>
            <person name="Mondo S."/>
            <person name="Pangilinan J."/>
            <person name="Riley R."/>
            <person name="LaButti K."/>
            <person name="Andreopoulos B."/>
            <person name="Lipzen A."/>
            <person name="Chen C."/>
            <person name="Yan M."/>
            <person name="Daum C."/>
            <person name="Ng V."/>
            <person name="Clum A."/>
            <person name="Steindorff A."/>
            <person name="Ohm R.A."/>
            <person name="Martin F."/>
            <person name="Silar P."/>
            <person name="Natvig D.O."/>
            <person name="Lalanne C."/>
            <person name="Gautier V."/>
            <person name="Ament-Velasquez S.L."/>
            <person name="Kruys A."/>
            <person name="Hutchinson M.I."/>
            <person name="Powell A.J."/>
            <person name="Barry K."/>
            <person name="Miller A.N."/>
            <person name="Grigoriev I.V."/>
            <person name="Debuchy R."/>
            <person name="Gladieux P."/>
            <person name="Hiltunen Thoren M."/>
            <person name="Johannesson H."/>
        </authorList>
    </citation>
    <scope>NUCLEOTIDE SEQUENCE</scope>
    <source>
        <strain evidence="3">CBS 955.72</strain>
    </source>
</reference>
<dbReference type="GO" id="GO:0017025">
    <property type="term" value="F:TBP-class protein binding"/>
    <property type="evidence" value="ECO:0007669"/>
    <property type="project" value="TreeGrafter"/>
</dbReference>
<keyword evidence="4" id="KW-1185">Reference proteome</keyword>
<evidence type="ECO:0000256" key="1">
    <source>
        <dbReference type="SAM" id="MobiDB-lite"/>
    </source>
</evidence>
<comment type="caution">
    <text evidence="3">The sequence shown here is derived from an EMBL/GenBank/DDBJ whole genome shotgun (WGS) entry which is preliminary data.</text>
</comment>
<feature type="domain" description="Extracellular mutant protein 11 C-terminal" evidence="2">
    <location>
        <begin position="508"/>
        <end position="646"/>
    </location>
</feature>
<dbReference type="InterPro" id="IPR029178">
    <property type="entry name" value="Ecm11_C"/>
</dbReference>
<feature type="compositionally biased region" description="Basic and acidic residues" evidence="1">
    <location>
        <begin position="354"/>
        <end position="389"/>
    </location>
</feature>
<feature type="region of interest" description="Disordered" evidence="1">
    <location>
        <begin position="295"/>
        <end position="389"/>
    </location>
</feature>
<feature type="compositionally biased region" description="Basic and acidic residues" evidence="1">
    <location>
        <begin position="313"/>
        <end position="326"/>
    </location>
</feature>
<dbReference type="AlphaFoldDB" id="A0AAJ0HJ33"/>
<evidence type="ECO:0000313" key="3">
    <source>
        <dbReference type="EMBL" id="KAK3353636.1"/>
    </source>
</evidence>
<protein>
    <submittedName>
        <fullName evidence="3">Extracellular mutant protein 11-domain-containing protein</fullName>
    </submittedName>
</protein>
<proteinExistence type="predicted"/>
<accession>A0AAJ0HJ33</accession>
<dbReference type="GO" id="GO:0070860">
    <property type="term" value="C:RNA polymerase I core factor complex"/>
    <property type="evidence" value="ECO:0007669"/>
    <property type="project" value="TreeGrafter"/>
</dbReference>
<dbReference type="Proteomes" id="UP001275084">
    <property type="component" value="Unassembled WGS sequence"/>
</dbReference>
<dbReference type="PANTHER" id="PTHR28244">
    <property type="entry name" value="RNA POLYMERASE I-SPECIFIC TRANSCRIPTION INITIATION FACTOR RRN11"/>
    <property type="match status" value="1"/>
</dbReference>
<dbReference type="Pfam" id="PF15463">
    <property type="entry name" value="ECM11"/>
    <property type="match status" value="1"/>
</dbReference>
<dbReference type="InterPro" id="IPR053029">
    <property type="entry name" value="RNA_pol_I-specific_init_factor"/>
</dbReference>
<evidence type="ECO:0000313" key="4">
    <source>
        <dbReference type="Proteomes" id="UP001275084"/>
    </source>
</evidence>